<comment type="caution">
    <text evidence="2">The sequence shown here is derived from an EMBL/GenBank/DDBJ whole genome shotgun (WGS) entry which is preliminary data.</text>
</comment>
<dbReference type="SUPFAM" id="SSF109604">
    <property type="entry name" value="HD-domain/PDEase-like"/>
    <property type="match status" value="1"/>
</dbReference>
<feature type="domain" description="HD" evidence="1">
    <location>
        <begin position="56"/>
        <end position="164"/>
    </location>
</feature>
<dbReference type="InterPro" id="IPR006674">
    <property type="entry name" value="HD_domain"/>
</dbReference>
<evidence type="ECO:0000313" key="3">
    <source>
        <dbReference type="Proteomes" id="UP000229600"/>
    </source>
</evidence>
<gene>
    <name evidence="2" type="ORF">COV59_02815</name>
</gene>
<dbReference type="Proteomes" id="UP000229600">
    <property type="component" value="Unassembled WGS sequence"/>
</dbReference>
<dbReference type="Gene3D" id="1.10.3210.10">
    <property type="entry name" value="Hypothetical protein af1432"/>
    <property type="match status" value="1"/>
</dbReference>
<dbReference type="CDD" id="cd00077">
    <property type="entry name" value="HDc"/>
    <property type="match status" value="1"/>
</dbReference>
<evidence type="ECO:0000259" key="1">
    <source>
        <dbReference type="PROSITE" id="PS51831"/>
    </source>
</evidence>
<organism evidence="2 3">
    <name type="scientific">Candidatus Magasanikbacteria bacterium CG11_big_fil_rev_8_21_14_0_20_39_34</name>
    <dbReference type="NCBI Taxonomy" id="1974653"/>
    <lineage>
        <taxon>Bacteria</taxon>
        <taxon>Candidatus Magasanikiibacteriota</taxon>
    </lineage>
</organism>
<dbReference type="EMBL" id="PCWN01000007">
    <property type="protein sequence ID" value="PIR04091.1"/>
    <property type="molecule type" value="Genomic_DNA"/>
</dbReference>
<reference evidence="2 3" key="1">
    <citation type="submission" date="2017-09" db="EMBL/GenBank/DDBJ databases">
        <title>Depth-based differentiation of microbial function through sediment-hosted aquifers and enrichment of novel symbionts in the deep terrestrial subsurface.</title>
        <authorList>
            <person name="Probst A.J."/>
            <person name="Ladd B."/>
            <person name="Jarett J.K."/>
            <person name="Geller-Mcgrath D.E."/>
            <person name="Sieber C.M."/>
            <person name="Emerson J.B."/>
            <person name="Anantharaman K."/>
            <person name="Thomas B.C."/>
            <person name="Malmstrom R."/>
            <person name="Stieglmeier M."/>
            <person name="Klingl A."/>
            <person name="Woyke T."/>
            <person name="Ryan C.M."/>
            <person name="Banfield J.F."/>
        </authorList>
    </citation>
    <scope>NUCLEOTIDE SEQUENCE [LARGE SCALE GENOMIC DNA]</scope>
    <source>
        <strain evidence="2">CG11_big_fil_rev_8_21_14_0_20_39_34</strain>
    </source>
</reference>
<evidence type="ECO:0000313" key="2">
    <source>
        <dbReference type="EMBL" id="PIR04091.1"/>
    </source>
</evidence>
<dbReference type="PROSITE" id="PS51831">
    <property type="entry name" value="HD"/>
    <property type="match status" value="1"/>
</dbReference>
<accession>A0A2H0N5C2</accession>
<protein>
    <recommendedName>
        <fullName evidence="1">HD domain-containing protein</fullName>
    </recommendedName>
</protein>
<name>A0A2H0N5C2_9BACT</name>
<proteinExistence type="predicted"/>
<dbReference type="Pfam" id="PF01966">
    <property type="entry name" value="HD"/>
    <property type="match status" value="1"/>
</dbReference>
<dbReference type="AlphaFoldDB" id="A0A2H0N5C2"/>
<sequence length="233" mass="27527">MPVLNLTMYIHRAQRKGNSILKFFSMGYSQKQQDLLDFTSQRVRDLFESFPAPAHGIEHAQRVAMRIKDIAEQEGEDVFFCELLGWLHDVGRAAEFHNNPENKQHQELSYDLLRVWFREVDQFQVLSESQKLELLYGIRWHWNDRADGYKTAIILRDADKLDAMGRIGLDRIYEFCAHVPTLSVQTDLRFRYHMKDFIRTKAAQEIFEKEKLFEPIETELFTLLDEAIVPCEL</sequence>
<dbReference type="InterPro" id="IPR003607">
    <property type="entry name" value="HD/PDEase_dom"/>
</dbReference>